<feature type="region of interest" description="Disordered" evidence="1">
    <location>
        <begin position="97"/>
        <end position="179"/>
    </location>
</feature>
<feature type="signal peptide" evidence="2">
    <location>
        <begin position="1"/>
        <end position="21"/>
    </location>
</feature>
<evidence type="ECO:0000313" key="3">
    <source>
        <dbReference type="EMBL" id="KPU73297.1"/>
    </source>
</evidence>
<feature type="chain" id="PRO_5006154827" evidence="2">
    <location>
        <begin position="22"/>
        <end position="179"/>
    </location>
</feature>
<dbReference type="Proteomes" id="UP000007801">
    <property type="component" value="Unassembled WGS sequence"/>
</dbReference>
<reference evidence="3 4" key="1">
    <citation type="journal article" date="2007" name="Nature">
        <title>Evolution of genes and genomes on the Drosophila phylogeny.</title>
        <authorList>
            <consortium name="Drosophila 12 Genomes Consortium"/>
            <person name="Clark A.G."/>
            <person name="Eisen M.B."/>
            <person name="Smith D.R."/>
            <person name="Bergman C.M."/>
            <person name="Oliver B."/>
            <person name="Markow T.A."/>
            <person name="Kaufman T.C."/>
            <person name="Kellis M."/>
            <person name="Gelbart W."/>
            <person name="Iyer V.N."/>
            <person name="Pollard D.A."/>
            <person name="Sackton T.B."/>
            <person name="Larracuente A.M."/>
            <person name="Singh N.D."/>
            <person name="Abad J.P."/>
            <person name="Abt D.N."/>
            <person name="Adryan B."/>
            <person name="Aguade M."/>
            <person name="Akashi H."/>
            <person name="Anderson W.W."/>
            <person name="Aquadro C.F."/>
            <person name="Ardell D.H."/>
            <person name="Arguello R."/>
            <person name="Artieri C.G."/>
            <person name="Barbash D.A."/>
            <person name="Barker D."/>
            <person name="Barsanti P."/>
            <person name="Batterham P."/>
            <person name="Batzoglou S."/>
            <person name="Begun D."/>
            <person name="Bhutkar A."/>
            <person name="Blanco E."/>
            <person name="Bosak S.A."/>
            <person name="Bradley R.K."/>
            <person name="Brand A.D."/>
            <person name="Brent M.R."/>
            <person name="Brooks A.N."/>
            <person name="Brown R.H."/>
            <person name="Butlin R.K."/>
            <person name="Caggese C."/>
            <person name="Calvi B.R."/>
            <person name="Bernardo de Carvalho A."/>
            <person name="Caspi A."/>
            <person name="Castrezana S."/>
            <person name="Celniker S.E."/>
            <person name="Chang J.L."/>
            <person name="Chapple C."/>
            <person name="Chatterji S."/>
            <person name="Chinwalla A."/>
            <person name="Civetta A."/>
            <person name="Clifton S.W."/>
            <person name="Comeron J.M."/>
            <person name="Costello J.C."/>
            <person name="Coyne J.A."/>
            <person name="Daub J."/>
            <person name="David R.G."/>
            <person name="Delcher A.L."/>
            <person name="Delehaunty K."/>
            <person name="Do C.B."/>
            <person name="Ebling H."/>
            <person name="Edwards K."/>
            <person name="Eickbush T."/>
            <person name="Evans J.D."/>
            <person name="Filipski A."/>
            <person name="Findeiss S."/>
            <person name="Freyhult E."/>
            <person name="Fulton L."/>
            <person name="Fulton R."/>
            <person name="Garcia A.C."/>
            <person name="Gardiner A."/>
            <person name="Garfield D.A."/>
            <person name="Garvin B.E."/>
            <person name="Gibson G."/>
            <person name="Gilbert D."/>
            <person name="Gnerre S."/>
            <person name="Godfrey J."/>
            <person name="Good R."/>
            <person name="Gotea V."/>
            <person name="Gravely B."/>
            <person name="Greenberg A.J."/>
            <person name="Griffiths-Jones S."/>
            <person name="Gross S."/>
            <person name="Guigo R."/>
            <person name="Gustafson E.A."/>
            <person name="Haerty W."/>
            <person name="Hahn M.W."/>
            <person name="Halligan D.L."/>
            <person name="Halpern A.L."/>
            <person name="Halter G.M."/>
            <person name="Han M.V."/>
            <person name="Heger A."/>
            <person name="Hillier L."/>
            <person name="Hinrichs A.S."/>
            <person name="Holmes I."/>
            <person name="Hoskins R.A."/>
            <person name="Hubisz M.J."/>
            <person name="Hultmark D."/>
            <person name="Huntley M.A."/>
            <person name="Jaffe D.B."/>
            <person name="Jagadeeshan S."/>
            <person name="Jeck W.R."/>
            <person name="Johnson J."/>
            <person name="Jones C.D."/>
            <person name="Jordan W.C."/>
            <person name="Karpen G.H."/>
            <person name="Kataoka E."/>
            <person name="Keightley P.D."/>
            <person name="Kheradpour P."/>
            <person name="Kirkness E.F."/>
            <person name="Koerich L.B."/>
            <person name="Kristiansen K."/>
            <person name="Kudrna D."/>
            <person name="Kulathinal R.J."/>
            <person name="Kumar S."/>
            <person name="Kwok R."/>
            <person name="Lander E."/>
            <person name="Langley C.H."/>
            <person name="Lapoint R."/>
            <person name="Lazzaro B.P."/>
            <person name="Lee S.J."/>
            <person name="Levesque L."/>
            <person name="Li R."/>
            <person name="Lin C.F."/>
            <person name="Lin M.F."/>
            <person name="Lindblad-Toh K."/>
            <person name="Llopart A."/>
            <person name="Long M."/>
            <person name="Low L."/>
            <person name="Lozovsky E."/>
            <person name="Lu J."/>
            <person name="Luo M."/>
            <person name="Machado C.A."/>
            <person name="Makalowski W."/>
            <person name="Marzo M."/>
            <person name="Matsuda M."/>
            <person name="Matzkin L."/>
            <person name="McAllister B."/>
            <person name="McBride C.S."/>
            <person name="McKernan B."/>
            <person name="McKernan K."/>
            <person name="Mendez-Lago M."/>
            <person name="Minx P."/>
            <person name="Mollenhauer M.U."/>
            <person name="Montooth K."/>
            <person name="Mount S.M."/>
            <person name="Mu X."/>
            <person name="Myers E."/>
            <person name="Negre B."/>
            <person name="Newfeld S."/>
            <person name="Nielsen R."/>
            <person name="Noor M.A."/>
            <person name="O'Grady P."/>
            <person name="Pachter L."/>
            <person name="Papaceit M."/>
            <person name="Parisi M.J."/>
            <person name="Parisi M."/>
            <person name="Parts L."/>
            <person name="Pedersen J.S."/>
            <person name="Pesole G."/>
            <person name="Phillippy A.M."/>
            <person name="Ponting C.P."/>
            <person name="Pop M."/>
            <person name="Porcelli D."/>
            <person name="Powell J.R."/>
            <person name="Prohaska S."/>
            <person name="Pruitt K."/>
            <person name="Puig M."/>
            <person name="Quesneville H."/>
            <person name="Ram K.R."/>
            <person name="Rand D."/>
            <person name="Rasmussen M.D."/>
            <person name="Reed L.K."/>
            <person name="Reenan R."/>
            <person name="Reily A."/>
            <person name="Remington K.A."/>
            <person name="Rieger T.T."/>
            <person name="Ritchie M.G."/>
            <person name="Robin C."/>
            <person name="Rogers Y.H."/>
            <person name="Rohde C."/>
            <person name="Rozas J."/>
            <person name="Rubenfield M.J."/>
            <person name="Ruiz A."/>
            <person name="Russo S."/>
            <person name="Salzberg S.L."/>
            <person name="Sanchez-Gracia A."/>
            <person name="Saranga D.J."/>
            <person name="Sato H."/>
            <person name="Schaeffer S.W."/>
            <person name="Schatz M.C."/>
            <person name="Schlenke T."/>
            <person name="Schwartz R."/>
            <person name="Segarra C."/>
            <person name="Singh R.S."/>
            <person name="Sirot L."/>
            <person name="Sirota M."/>
            <person name="Sisneros N.B."/>
            <person name="Smith C.D."/>
            <person name="Smith T.F."/>
            <person name="Spieth J."/>
            <person name="Stage D.E."/>
            <person name="Stark A."/>
            <person name="Stephan W."/>
            <person name="Strausberg R.L."/>
            <person name="Strempel S."/>
            <person name="Sturgill D."/>
            <person name="Sutton G."/>
            <person name="Sutton G.G."/>
            <person name="Tao W."/>
            <person name="Teichmann S."/>
            <person name="Tobari Y.N."/>
            <person name="Tomimura Y."/>
            <person name="Tsolas J.M."/>
            <person name="Valente V.L."/>
            <person name="Venter E."/>
            <person name="Venter J.C."/>
            <person name="Vicario S."/>
            <person name="Vieira F.G."/>
            <person name="Vilella A.J."/>
            <person name="Villasante A."/>
            <person name="Walenz B."/>
            <person name="Wang J."/>
            <person name="Wasserman M."/>
            <person name="Watts T."/>
            <person name="Wilson D."/>
            <person name="Wilson R.K."/>
            <person name="Wing R.A."/>
            <person name="Wolfner M.F."/>
            <person name="Wong A."/>
            <person name="Wong G.K."/>
            <person name="Wu C.I."/>
            <person name="Wu G."/>
            <person name="Yamamoto D."/>
            <person name="Yang H.P."/>
            <person name="Yang S.P."/>
            <person name="Yorke J.A."/>
            <person name="Yoshida K."/>
            <person name="Zdobnov E."/>
            <person name="Zhang P."/>
            <person name="Zhang Y."/>
            <person name="Zimin A.V."/>
            <person name="Baldwin J."/>
            <person name="Abdouelleil A."/>
            <person name="Abdulkadir J."/>
            <person name="Abebe A."/>
            <person name="Abera B."/>
            <person name="Abreu J."/>
            <person name="Acer S.C."/>
            <person name="Aftuck L."/>
            <person name="Alexander A."/>
            <person name="An P."/>
            <person name="Anderson E."/>
            <person name="Anderson S."/>
            <person name="Arachi H."/>
            <person name="Azer M."/>
            <person name="Bachantsang P."/>
            <person name="Barry A."/>
            <person name="Bayul T."/>
            <person name="Berlin A."/>
            <person name="Bessette D."/>
            <person name="Bloom T."/>
            <person name="Blye J."/>
            <person name="Boguslavskiy L."/>
            <person name="Bonnet C."/>
            <person name="Boukhgalter B."/>
            <person name="Bourzgui I."/>
            <person name="Brown A."/>
            <person name="Cahill P."/>
            <person name="Channer S."/>
            <person name="Cheshatsang Y."/>
            <person name="Chuda L."/>
            <person name="Citroen M."/>
            <person name="Collymore A."/>
            <person name="Cooke P."/>
            <person name="Costello M."/>
            <person name="D'Aco K."/>
            <person name="Daza R."/>
            <person name="De Haan G."/>
            <person name="DeGray S."/>
            <person name="DeMaso C."/>
            <person name="Dhargay N."/>
            <person name="Dooley K."/>
            <person name="Dooley E."/>
            <person name="Doricent M."/>
            <person name="Dorje P."/>
            <person name="Dorjee K."/>
            <person name="Dupes A."/>
            <person name="Elong R."/>
            <person name="Falk J."/>
            <person name="Farina A."/>
            <person name="Faro S."/>
            <person name="Ferguson D."/>
            <person name="Fisher S."/>
            <person name="Foley C.D."/>
            <person name="Franke A."/>
            <person name="Friedrich D."/>
            <person name="Gadbois L."/>
            <person name="Gearin G."/>
            <person name="Gearin C.R."/>
            <person name="Giannoukos G."/>
            <person name="Goode T."/>
            <person name="Graham J."/>
            <person name="Grandbois E."/>
            <person name="Grewal S."/>
            <person name="Gyaltsen K."/>
            <person name="Hafez N."/>
            <person name="Hagos B."/>
            <person name="Hall J."/>
            <person name="Henson C."/>
            <person name="Hollinger A."/>
            <person name="Honan T."/>
            <person name="Huard M.D."/>
            <person name="Hughes L."/>
            <person name="Hurhula B."/>
            <person name="Husby M.E."/>
            <person name="Kamat A."/>
            <person name="Kanga B."/>
            <person name="Kashin S."/>
            <person name="Khazanovich D."/>
            <person name="Kisner P."/>
            <person name="Lance K."/>
            <person name="Lara M."/>
            <person name="Lee W."/>
            <person name="Lennon N."/>
            <person name="Letendre F."/>
            <person name="LeVine R."/>
            <person name="Lipovsky A."/>
            <person name="Liu X."/>
            <person name="Liu J."/>
            <person name="Liu S."/>
            <person name="Lokyitsang T."/>
            <person name="Lokyitsang Y."/>
            <person name="Lubonja R."/>
            <person name="Lui A."/>
            <person name="MacDonald P."/>
            <person name="Magnisalis V."/>
            <person name="Maru K."/>
            <person name="Matthews C."/>
            <person name="McCusker W."/>
            <person name="McDonough S."/>
            <person name="Mehta T."/>
            <person name="Meldrim J."/>
            <person name="Meneus L."/>
            <person name="Mihai O."/>
            <person name="Mihalev A."/>
            <person name="Mihova T."/>
            <person name="Mittelman R."/>
            <person name="Mlenga V."/>
            <person name="Montmayeur A."/>
            <person name="Mulrain L."/>
            <person name="Navidi A."/>
            <person name="Naylor J."/>
            <person name="Negash T."/>
            <person name="Nguyen T."/>
            <person name="Nguyen N."/>
            <person name="Nicol R."/>
            <person name="Norbu C."/>
            <person name="Norbu N."/>
            <person name="Novod N."/>
            <person name="O'Neill B."/>
            <person name="Osman S."/>
            <person name="Markiewicz E."/>
            <person name="Oyono O.L."/>
            <person name="Patti C."/>
            <person name="Phunkhang P."/>
            <person name="Pierre F."/>
            <person name="Priest M."/>
            <person name="Raghuraman S."/>
            <person name="Rege F."/>
            <person name="Reyes R."/>
            <person name="Rise C."/>
            <person name="Rogov P."/>
            <person name="Ross K."/>
            <person name="Ryan E."/>
            <person name="Settipalli S."/>
            <person name="Shea T."/>
            <person name="Sherpa N."/>
            <person name="Shi L."/>
            <person name="Shih D."/>
            <person name="Sparrow T."/>
            <person name="Spaulding J."/>
            <person name="Stalker J."/>
            <person name="Stange-Thomann N."/>
            <person name="Stavropoulos S."/>
            <person name="Stone C."/>
            <person name="Strader C."/>
            <person name="Tesfaye S."/>
            <person name="Thomson T."/>
            <person name="Thoulutsang Y."/>
            <person name="Thoulutsang D."/>
            <person name="Topham K."/>
            <person name="Topping I."/>
            <person name="Tsamla T."/>
            <person name="Vassiliev H."/>
            <person name="Vo A."/>
            <person name="Wangchuk T."/>
            <person name="Wangdi T."/>
            <person name="Weiand M."/>
            <person name="Wilkinson J."/>
            <person name="Wilson A."/>
            <person name="Yadav S."/>
            <person name="Young G."/>
            <person name="Yu Q."/>
            <person name="Zembek L."/>
            <person name="Zhong D."/>
            <person name="Zimmer A."/>
            <person name="Zwirko Z."/>
            <person name="Jaffe D.B."/>
            <person name="Alvarez P."/>
            <person name="Brockman W."/>
            <person name="Butler J."/>
            <person name="Chin C."/>
            <person name="Gnerre S."/>
            <person name="Grabherr M."/>
            <person name="Kleber M."/>
            <person name="Mauceli E."/>
            <person name="MacCallum I."/>
        </authorList>
    </citation>
    <scope>NUCLEOTIDE SEQUENCE [LARGE SCALE GENOMIC DNA]</scope>
    <source>
        <strain evidence="4">Tucson 14024-0371.13</strain>
    </source>
</reference>
<gene>
    <name evidence="3" type="primary">Dana\GF27106</name>
    <name evidence="3" type="ORF">GF27106</name>
</gene>
<keyword evidence="2" id="KW-0732">Signal</keyword>
<name>A0A0P8ZF04_DROAN</name>
<evidence type="ECO:0000256" key="1">
    <source>
        <dbReference type="SAM" id="MobiDB-lite"/>
    </source>
</evidence>
<protein>
    <submittedName>
        <fullName evidence="3">Uncharacterized protein, isoform A</fullName>
    </submittedName>
</protein>
<evidence type="ECO:0000256" key="2">
    <source>
        <dbReference type="SAM" id="SignalP"/>
    </source>
</evidence>
<organism evidence="3 4">
    <name type="scientific">Drosophila ananassae</name>
    <name type="common">Fruit fly</name>
    <dbReference type="NCBI Taxonomy" id="7217"/>
    <lineage>
        <taxon>Eukaryota</taxon>
        <taxon>Metazoa</taxon>
        <taxon>Ecdysozoa</taxon>
        <taxon>Arthropoda</taxon>
        <taxon>Hexapoda</taxon>
        <taxon>Insecta</taxon>
        <taxon>Pterygota</taxon>
        <taxon>Neoptera</taxon>
        <taxon>Endopterygota</taxon>
        <taxon>Diptera</taxon>
        <taxon>Brachycera</taxon>
        <taxon>Muscomorpha</taxon>
        <taxon>Ephydroidea</taxon>
        <taxon>Drosophilidae</taxon>
        <taxon>Drosophila</taxon>
        <taxon>Sophophora</taxon>
    </lineage>
</organism>
<accession>A0A0P8ZF04</accession>
<proteinExistence type="predicted"/>
<feature type="compositionally biased region" description="Low complexity" evidence="1">
    <location>
        <begin position="100"/>
        <end position="116"/>
    </location>
</feature>
<sequence length="179" mass="20907">MRTSVLCSAFVLIICCNCATWFKNKYPNINCLIHNRYRHESGCPGPRRIFYTFHRVLFDCTRVYTRCPQEYQQNEYKTRGDCRNDCYYYTKPILSTDPPGNGTNNNNTNTNNTNGNKPRKFQPLVPKLKLKPPPEVKSVKNNTFGEEYPSYPDERAPPFEPPAFGSPRFDYSPFDDFPY</sequence>
<evidence type="ECO:0000313" key="4">
    <source>
        <dbReference type="Proteomes" id="UP000007801"/>
    </source>
</evidence>
<dbReference type="EMBL" id="CH902620">
    <property type="protein sequence ID" value="KPU73297.1"/>
    <property type="molecule type" value="Genomic_DNA"/>
</dbReference>
<dbReference type="AlphaFoldDB" id="A0A0P8ZF04"/>
<dbReference type="OrthoDB" id="7861459at2759"/>
<dbReference type="InParanoid" id="A0A0P8ZF04"/>
<keyword evidence="4" id="KW-1185">Reference proteome</keyword>